<dbReference type="Gene3D" id="2.40.40.20">
    <property type="match status" value="1"/>
</dbReference>
<feature type="region of interest" description="Disordered" evidence="7">
    <location>
        <begin position="707"/>
        <end position="743"/>
    </location>
</feature>
<dbReference type="Gene3D" id="3.90.55.10">
    <property type="entry name" value="Dimethylsulfoxide Reductase, domain 3"/>
    <property type="match status" value="1"/>
</dbReference>
<feature type="domain" description="Molybdopterin dinucleotide-binding" evidence="9">
    <location>
        <begin position="625"/>
        <end position="746"/>
    </location>
</feature>
<keyword evidence="6" id="KW-0560">Oxidoreductase</keyword>
<keyword evidence="12" id="KW-1185">Reference proteome</keyword>
<dbReference type="Pfam" id="PF18364">
    <property type="entry name" value="Molybdopterin_N"/>
    <property type="match status" value="1"/>
</dbReference>
<proteinExistence type="inferred from homology"/>
<dbReference type="CDD" id="cd02769">
    <property type="entry name" value="MopB_DMSOR-BSOR-TMAOR"/>
    <property type="match status" value="1"/>
</dbReference>
<gene>
    <name evidence="11" type="ORF">GCM10022223_59860</name>
</gene>
<dbReference type="Proteomes" id="UP001501074">
    <property type="component" value="Unassembled WGS sequence"/>
</dbReference>
<dbReference type="InterPro" id="IPR006657">
    <property type="entry name" value="MoPterin_dinucl-bd_dom"/>
</dbReference>
<dbReference type="SUPFAM" id="SSF53706">
    <property type="entry name" value="Formate dehydrogenase/DMSO reductase, domains 1-3"/>
    <property type="match status" value="1"/>
</dbReference>
<evidence type="ECO:0000259" key="8">
    <source>
        <dbReference type="Pfam" id="PF00384"/>
    </source>
</evidence>
<accession>A0ABP7AJ03</accession>
<dbReference type="PANTHER" id="PTHR43742:SF10">
    <property type="entry name" value="TRIMETHYLAMINE-N-OXIDE REDUCTASE 2"/>
    <property type="match status" value="1"/>
</dbReference>
<dbReference type="PANTHER" id="PTHR43742">
    <property type="entry name" value="TRIMETHYLAMINE-N-OXIDE REDUCTASE"/>
    <property type="match status" value="1"/>
</dbReference>
<protein>
    <submittedName>
        <fullName evidence="11">Molybdopterin guanine dinucleotide-containing S/N-oxide reductase</fullName>
    </submittedName>
</protein>
<dbReference type="InterPro" id="IPR009010">
    <property type="entry name" value="Asp_de-COase-like_dom_sf"/>
</dbReference>
<comment type="similarity">
    <text evidence="2">Belongs to the prokaryotic molybdopterin-containing oxidoreductase family.</text>
</comment>
<keyword evidence="5" id="KW-0574">Periplasm</keyword>
<organism evidence="11 12">
    <name type="scientific">Kineosporia mesophila</name>
    <dbReference type="NCBI Taxonomy" id="566012"/>
    <lineage>
        <taxon>Bacteria</taxon>
        <taxon>Bacillati</taxon>
        <taxon>Actinomycetota</taxon>
        <taxon>Actinomycetes</taxon>
        <taxon>Kineosporiales</taxon>
        <taxon>Kineosporiaceae</taxon>
        <taxon>Kineosporia</taxon>
    </lineage>
</organism>
<evidence type="ECO:0000256" key="1">
    <source>
        <dbReference type="ARBA" id="ARBA00001942"/>
    </source>
</evidence>
<dbReference type="EMBL" id="BAAAZO010000012">
    <property type="protein sequence ID" value="GAA3633550.1"/>
    <property type="molecule type" value="Genomic_DNA"/>
</dbReference>
<dbReference type="PROSITE" id="PS00490">
    <property type="entry name" value="MOLYBDOPTERIN_PROK_2"/>
    <property type="match status" value="1"/>
</dbReference>
<comment type="cofactor">
    <cofactor evidence="1">
        <name>Mo-bis(molybdopterin guanine dinucleotide)</name>
        <dbReference type="ChEBI" id="CHEBI:60539"/>
    </cofactor>
</comment>
<dbReference type="Gene3D" id="3.40.50.740">
    <property type="match status" value="1"/>
</dbReference>
<feature type="compositionally biased region" description="Polar residues" evidence="7">
    <location>
        <begin position="726"/>
        <end position="743"/>
    </location>
</feature>
<comment type="caution">
    <text evidence="11">The sequence shown here is derived from an EMBL/GenBank/DDBJ whole genome shotgun (WGS) entry which is preliminary data.</text>
</comment>
<keyword evidence="3" id="KW-0500">Molybdenum</keyword>
<evidence type="ECO:0000256" key="6">
    <source>
        <dbReference type="ARBA" id="ARBA00023002"/>
    </source>
</evidence>
<dbReference type="InterPro" id="IPR006656">
    <property type="entry name" value="Mopterin_OxRdtase"/>
</dbReference>
<evidence type="ECO:0000313" key="12">
    <source>
        <dbReference type="Proteomes" id="UP001501074"/>
    </source>
</evidence>
<evidence type="ECO:0000259" key="10">
    <source>
        <dbReference type="Pfam" id="PF18364"/>
    </source>
</evidence>
<dbReference type="InterPro" id="IPR041954">
    <property type="entry name" value="CT_DMSOR/BSOR/TMAOR"/>
</dbReference>
<keyword evidence="4" id="KW-0479">Metal-binding</keyword>
<dbReference type="InterPro" id="IPR006655">
    <property type="entry name" value="Mopterin_OxRdtase_prok_CS"/>
</dbReference>
<feature type="domain" description="Molybdopterin oxidoreductase N-terminal" evidence="10">
    <location>
        <begin position="9"/>
        <end position="49"/>
    </location>
</feature>
<evidence type="ECO:0000259" key="9">
    <source>
        <dbReference type="Pfam" id="PF01568"/>
    </source>
</evidence>
<sequence length="770" mass="84233">MTSDRTYPHTSHWGSFTAVVRDGRLIEARPPAADPDPSPLLASIPGTVHSDLRITAPAVRRSWLEQGPGAHPDRRGAEEFVEVAWDTALDLVAAELDRVRTTHGNQAIFGGSYGWSSAGRVHHAKTQLQRFLNTIGGFTDGRGTYSFGTATALLPHVVGDPAMVSGEVTTWGRLEGATTLWVAFGGVPLRTAQSQSGGVSRHVQCDRMLGMSRTGTRFVNVSPLRDDLDPDLDPEWLALRANTDTALMLGLAHTLERDGLADQQFLARYTHGYATFRRYLLGESDGRPKDAAWAAGICGLPEHRIVDLAHRMAAHRTFITTTWSLQRAEYGEQPYWMTITLAAMLGQIGLDGGGFSFGYGNSATTGAAKLPFGSPSLPTGRRRCDSWIPVARISDMLENPGSSYEYDGQTRTYPDIRLVYWAGGNPFHHHQDLNRLSAAWRRPETVVVHEPWWTPTARRADIVLPATSTLERNDLGASSRDRVLVAMKRAVEPQAGARDDYAIFAGLADRLGVAGEFTQGRDEMGWVRFLYDSTRERAAEHDIRLPDFETFWERGEVTVEYEAEHTLLADFRADPVAHPLRTPTGLIEITSDVVAGFGYDDCPGHPVWLEPREWAGSALATTYPLHLISNQPKHRLHSQLDLGEVSRAAKVAGREPVRLNPADAAQRGIGDGDLVEVFNGRGRVLAGAVLADEVRAGVVQLATGAWYDPVDPSATDGSPDRHGNPNVLTQDFGTSRLGQGPSAHSTLVEIRVADHDPGPVRVHTPPPHQR</sequence>
<dbReference type="Gene3D" id="3.40.228.10">
    <property type="entry name" value="Dimethylsulfoxide Reductase, domain 2"/>
    <property type="match status" value="1"/>
</dbReference>
<dbReference type="Pfam" id="PF01568">
    <property type="entry name" value="Molydop_binding"/>
    <property type="match status" value="1"/>
</dbReference>
<evidence type="ECO:0000313" key="11">
    <source>
        <dbReference type="EMBL" id="GAA3633550.1"/>
    </source>
</evidence>
<evidence type="ECO:0000256" key="5">
    <source>
        <dbReference type="ARBA" id="ARBA00022764"/>
    </source>
</evidence>
<dbReference type="RefSeq" id="WP_231485665.1">
    <property type="nucleotide sequence ID" value="NZ_BAAAZO010000012.1"/>
</dbReference>
<evidence type="ECO:0000256" key="2">
    <source>
        <dbReference type="ARBA" id="ARBA00010312"/>
    </source>
</evidence>
<feature type="domain" description="Molybdopterin oxidoreductase" evidence="8">
    <location>
        <begin position="53"/>
        <end position="509"/>
    </location>
</feature>
<dbReference type="CDD" id="cd02793">
    <property type="entry name" value="MopB_CT_DMSOR-BSOR-TMAOR"/>
    <property type="match status" value="1"/>
</dbReference>
<dbReference type="SUPFAM" id="SSF50692">
    <property type="entry name" value="ADC-like"/>
    <property type="match status" value="1"/>
</dbReference>
<evidence type="ECO:0000256" key="3">
    <source>
        <dbReference type="ARBA" id="ARBA00022505"/>
    </source>
</evidence>
<name>A0ABP7AJ03_9ACTN</name>
<dbReference type="Pfam" id="PF00384">
    <property type="entry name" value="Molybdopterin"/>
    <property type="match status" value="1"/>
</dbReference>
<dbReference type="InterPro" id="IPR041460">
    <property type="entry name" value="Molybdopterin_N"/>
</dbReference>
<dbReference type="InterPro" id="IPR050612">
    <property type="entry name" value="Prok_Mopterin_Oxidored"/>
</dbReference>
<reference evidence="12" key="1">
    <citation type="journal article" date="2019" name="Int. J. Syst. Evol. Microbiol.">
        <title>The Global Catalogue of Microorganisms (GCM) 10K type strain sequencing project: providing services to taxonomists for standard genome sequencing and annotation.</title>
        <authorList>
            <consortium name="The Broad Institute Genomics Platform"/>
            <consortium name="The Broad Institute Genome Sequencing Center for Infectious Disease"/>
            <person name="Wu L."/>
            <person name="Ma J."/>
        </authorList>
    </citation>
    <scope>NUCLEOTIDE SEQUENCE [LARGE SCALE GENOMIC DNA]</scope>
    <source>
        <strain evidence="12">JCM 16902</strain>
    </source>
</reference>
<evidence type="ECO:0000256" key="7">
    <source>
        <dbReference type="SAM" id="MobiDB-lite"/>
    </source>
</evidence>
<evidence type="ECO:0000256" key="4">
    <source>
        <dbReference type="ARBA" id="ARBA00022723"/>
    </source>
</evidence>